<evidence type="ECO:0000256" key="18">
    <source>
        <dbReference type="ARBA" id="ARBA00023242"/>
    </source>
</evidence>
<evidence type="ECO:0000256" key="20">
    <source>
        <dbReference type="ARBA" id="ARBA00048017"/>
    </source>
</evidence>
<dbReference type="InterPro" id="IPR036388">
    <property type="entry name" value="WH-like_DNA-bd_sf"/>
</dbReference>
<evidence type="ECO:0000256" key="6">
    <source>
        <dbReference type="ARBA" id="ARBA00022553"/>
    </source>
</evidence>
<dbReference type="GO" id="GO:0008270">
    <property type="term" value="F:zinc ion binding"/>
    <property type="evidence" value="ECO:0007669"/>
    <property type="project" value="UniProtKB-KW"/>
</dbReference>
<reference evidence="28" key="2">
    <citation type="submission" date="2014-03" db="EMBL/GenBank/DDBJ databases">
        <authorList>
            <person name="Genoscope - CEA"/>
        </authorList>
    </citation>
    <scope>NUCLEOTIDE SEQUENCE</scope>
</reference>
<dbReference type="InterPro" id="IPR019787">
    <property type="entry name" value="Znf_PHD-finger"/>
</dbReference>
<evidence type="ECO:0000259" key="25">
    <source>
        <dbReference type="PROSITE" id="PS51504"/>
    </source>
</evidence>
<evidence type="ECO:0000256" key="12">
    <source>
        <dbReference type="ARBA" id="ARBA00022843"/>
    </source>
</evidence>
<organism evidence="28 29">
    <name type="scientific">Oncorhynchus mykiss</name>
    <name type="common">Rainbow trout</name>
    <name type="synonym">Salmo gairdneri</name>
    <dbReference type="NCBI Taxonomy" id="8022"/>
    <lineage>
        <taxon>Eukaryota</taxon>
        <taxon>Metazoa</taxon>
        <taxon>Chordata</taxon>
        <taxon>Craniata</taxon>
        <taxon>Vertebrata</taxon>
        <taxon>Euteleostomi</taxon>
        <taxon>Actinopterygii</taxon>
        <taxon>Neopterygii</taxon>
        <taxon>Teleostei</taxon>
        <taxon>Protacanthopterygii</taxon>
        <taxon>Salmoniformes</taxon>
        <taxon>Salmonidae</taxon>
        <taxon>Salmoninae</taxon>
        <taxon>Oncorhynchus</taxon>
    </lineage>
</organism>
<feature type="compositionally biased region" description="Low complexity" evidence="23">
    <location>
        <begin position="1579"/>
        <end position="1599"/>
    </location>
</feature>
<keyword evidence="7" id="KW-0808">Transferase</keyword>
<feature type="compositionally biased region" description="Polar residues" evidence="23">
    <location>
        <begin position="472"/>
        <end position="487"/>
    </location>
</feature>
<evidence type="ECO:0000256" key="19">
    <source>
        <dbReference type="ARBA" id="ARBA00023315"/>
    </source>
</evidence>
<sequence>MVELANPLYTEWILEAIQKIKRQKQRPSEERICHAVATLHRLDKRTVLEQLELSVHDGSILKVTNKGSVSYKDPEHPGRGVSSSTTSLKPVSANLSVPLSKGSIWNPSELRHVDWNKILRRAIEGLDDNHGSSLKNIQRYLRNQDDLSHVLDNPGFQQRLRLSAKRAVNNGRLEKNGPLYRLNQGGSGVEGRSQRCPGASPLALQCVTLLPHESDQLRADPIPICSFCLGTKESNRDKRPEQLLSCADCGSSGHPSCLKFSPELTTNVKRLRWQCIECKTCSSCRIQGKNADEMLFCDSCDRGFHMECCNPPLSRMPKGTWVCQVCRPKENGKKLLHKKADEIKRRYAKPIGRPRNKLKHRMSVSSGDGSMLARGGRGSPGRGQKLTVCSTPSSGHAASVKDATDLLAVATSNPCWAVTVTVNKKTKGLIDGLSKFFTPSPVGRRSSRAGEILDPSALKGPSQSVVGLAAKSDTTPSQKLTTTTISRCTLPLPPPPTSLGHSPTTSLVSSSSTSANSPQSSSSQSSVPSITSLSNHNQLKGLFDGLSHIYATQGQSRKKGLPCYAPPKRRHRKQDLGSCATASKTYPLIPHPPQQRLGKKEMTKNRLLLSSHSSSHPRPGRPRGRPFKVVSHFRRSPFLKKHRMLGRLRCRVTPQKGPQETPGKGDMTDEGRIKAEHDHGCEGELRVKQEPGFVAVSREHVTEEDVEIFTQVQELSSQRNGTMTITNSGRYPAVIEFGKYEIQTWHSSPYPPEYSRLQKLYLCEFCLKYMRCKSILQRHAKKCGWFQPPANEIYRKDDLSVFEVDGNVSKLFCQNLCLLAKLFLDHKTLYYDVEPFLFYILTKNDEKGCHLVGYFSKEKLCQQKYNVSCIMIMPQYQRQGFGRFLIDFSYLLTRQEGQAGSPEKPLSDLGRLSYLAYWKSVMVEYLYKQPDKHISVKGISRATGMCPHDIAATLQHLCMIDRQDGRFVVIRRERLIQRHMEKLRASPRLNQVDPDALHWTPSPRLNQVDPDALHWTPSPRLNQVDPDALHWTPAVALNAVLSEEEREIEMDVSLACAHTHTVSFNSGPDTVQLCSVCSLIMVFMVMANLNPSMVFTSVLSIGHCSLVVKMILQQIVSSLGLISTTKRNICRMWSDLHLWERVAQAFDAHIVWFEHFTFRTKVYNEARSSPQTFYQGLECLSLERAERAVMLKKRGRKRRRINSSVTTETISETTEVLNEPFDNSEDERPMPLLERTCRVGEMEEEGLRKPVKRRRGRPRLEKTTDRDNREHWNEVAGVLSKKPGRPRTVKRKKGWPKGVKRGPPKWRLKKERKMGFKLNLYTPPETPLEAEEPHIQAEEPKEEPEDQDKASTITEEESEPGRDLVSLASPMASRASSPDPQASEHGDSQAPSPSKQLDHSTERSAEDDEDEETTHLDADDEDESRMESTAEPEKEERKEEPCQEPPDAESCTTLTFLHPNDNNKDSERRKEGSEGMAYRHGIQEQAPTTVAAVDSDHPVDSESEEKRLAALSPSADRETAQAVQSLTQETERDTETLQDSSSSVFHQEASHSLQTHPMVPHSPPHTLTSLDEGCPQLDHSSPLSSAHSHPSQSVRSVSSPALSILERGYTQISPDHGSSGGASISVPSSLHNMETSPMMDVPSVSDHSSQQVVDSGFSDLGSIESTTENYENPSSYDSTLGGSICGGAGGPGGPGGPPQNSCSYGPLPPSGLVQSSCAVSQQMGGVNPGSCGMIQQNSLSSPQHCNVKSPQGCVVVVERPPSNGQHSHSQHSQHTSQRSTQSTQPDNATQPTHTPCTHQHSLHNQHNQHGQHSLHNQHGQHSLHNQHTDIPESGNPNLSSIYERMNQEGYGSGHYSQPSATFSLAKLQQLTNTLIDHPHSLPFNHSASHAHPITSYANSTSLSSHSQHSGLVSLSQSPHPGHPRPHGVQATMTPPLTSSHPLSSPQMMLQRNTMGIPNIPTSQWTLQAQMAPGGPKGPTHIAMRSKSAASGLSSHPHHQQQMYSHTRGPPQTVTMQAPSSRTLAAMPRGMNMGTVNIMPAPGNPYNHAVSVNSMNMPSASINHAMNGYHMTAAYMNQSPGAQYASMQMGMMGTQPYPQQPMQAPPHSNMYSSAGQHGYMTNTGPMSKQTLKGPFIRR</sequence>
<dbReference type="InterPro" id="IPR016181">
    <property type="entry name" value="Acyl_CoA_acyltransferase"/>
</dbReference>
<dbReference type="InterPro" id="IPR013083">
    <property type="entry name" value="Znf_RING/FYVE/PHD"/>
</dbReference>
<keyword evidence="5" id="KW-1017">Isopeptide bond</keyword>
<evidence type="ECO:0000256" key="13">
    <source>
        <dbReference type="ARBA" id="ARBA00022853"/>
    </source>
</evidence>
<dbReference type="Gene3D" id="3.30.40.10">
    <property type="entry name" value="Zinc/RING finger domain, C3HC4 (zinc finger)"/>
    <property type="match status" value="1"/>
</dbReference>
<dbReference type="EC" id="2.3.1.48" evidence="3"/>
<feature type="compositionally biased region" description="Acidic residues" evidence="23">
    <location>
        <begin position="1405"/>
        <end position="1424"/>
    </location>
</feature>
<evidence type="ECO:0000256" key="14">
    <source>
        <dbReference type="ARBA" id="ARBA00022990"/>
    </source>
</evidence>
<evidence type="ECO:0000256" key="2">
    <source>
        <dbReference type="ARBA" id="ARBA00010107"/>
    </source>
</evidence>
<dbReference type="GO" id="GO:0000786">
    <property type="term" value="C:nucleosome"/>
    <property type="evidence" value="ECO:0007669"/>
    <property type="project" value="InterPro"/>
</dbReference>
<evidence type="ECO:0000256" key="23">
    <source>
        <dbReference type="SAM" id="MobiDB-lite"/>
    </source>
</evidence>
<evidence type="ECO:0000259" key="26">
    <source>
        <dbReference type="PROSITE" id="PS51726"/>
    </source>
</evidence>
<dbReference type="Gene3D" id="3.40.630.30">
    <property type="match status" value="1"/>
</dbReference>
<feature type="domain" description="MYST-type HAT" evidence="26">
    <location>
        <begin position="727"/>
        <end position="1001"/>
    </location>
</feature>
<dbReference type="GO" id="GO:0010484">
    <property type="term" value="F:histone H3 acetyltransferase activity"/>
    <property type="evidence" value="ECO:0007669"/>
    <property type="project" value="TreeGrafter"/>
</dbReference>
<dbReference type="EMBL" id="FR904269">
    <property type="protein sequence ID" value="CDQ56785.1"/>
    <property type="molecule type" value="Genomic_DNA"/>
</dbReference>
<evidence type="ECO:0000256" key="15">
    <source>
        <dbReference type="ARBA" id="ARBA00023015"/>
    </source>
</evidence>
<dbReference type="CDD" id="cd15618">
    <property type="entry name" value="PHD1_MOZ_MORF"/>
    <property type="match status" value="1"/>
</dbReference>
<evidence type="ECO:0000256" key="7">
    <source>
        <dbReference type="ARBA" id="ARBA00022679"/>
    </source>
</evidence>
<keyword evidence="15" id="KW-0805">Transcription regulation</keyword>
<accession>A0A060VWU1</accession>
<proteinExistence type="inferred from homology"/>
<dbReference type="InterPro" id="IPR011011">
    <property type="entry name" value="Znf_FYVE_PHD"/>
</dbReference>
<feature type="compositionally biased region" description="Basic and acidic residues" evidence="23">
    <location>
        <begin position="1461"/>
        <end position="1473"/>
    </location>
</feature>
<dbReference type="FunFam" id="1.10.10.10:FF:000132">
    <property type="entry name" value="Histone acetyltransferase"/>
    <property type="match status" value="1"/>
</dbReference>
<evidence type="ECO:0000256" key="10">
    <source>
        <dbReference type="ARBA" id="ARBA00022771"/>
    </source>
</evidence>
<feature type="compositionally biased region" description="Low complexity" evidence="23">
    <location>
        <begin position="1899"/>
        <end position="1917"/>
    </location>
</feature>
<evidence type="ECO:0000259" key="27">
    <source>
        <dbReference type="PROSITE" id="PS52014"/>
    </source>
</evidence>
<dbReference type="PROSITE" id="PS51504">
    <property type="entry name" value="H15"/>
    <property type="match status" value="1"/>
</dbReference>
<dbReference type="Gene3D" id="3.30.60.60">
    <property type="entry name" value="N-acetyl transferase-like"/>
    <property type="match status" value="1"/>
</dbReference>
<dbReference type="CDD" id="cd15527">
    <property type="entry name" value="PHD2_KAT6A_6B"/>
    <property type="match status" value="1"/>
</dbReference>
<keyword evidence="14" id="KW-0007">Acetylation</keyword>
<feature type="compositionally biased region" description="Polar residues" evidence="23">
    <location>
        <begin position="1663"/>
        <end position="1680"/>
    </location>
</feature>
<feature type="domain" description="SAMD1-like winged helix (WH)" evidence="27">
    <location>
        <begin position="1"/>
        <end position="77"/>
    </location>
</feature>
<name>A0A060VWU1_ONCMY</name>
<feature type="compositionally biased region" description="Basic residues" evidence="23">
    <location>
        <begin position="1282"/>
        <end position="1312"/>
    </location>
</feature>
<comment type="subcellular location">
    <subcellularLocation>
        <location evidence="1">Nucleus</location>
    </subcellularLocation>
</comment>
<keyword evidence="4" id="KW-0678">Repressor</keyword>
<dbReference type="Pfam" id="PF17772">
    <property type="entry name" value="zf-MYST"/>
    <property type="match status" value="1"/>
</dbReference>
<evidence type="ECO:0000256" key="11">
    <source>
        <dbReference type="ARBA" id="ARBA00022833"/>
    </source>
</evidence>
<keyword evidence="13" id="KW-0156">Chromatin regulator</keyword>
<dbReference type="Gene3D" id="1.10.10.10">
    <property type="entry name" value="Winged helix-like DNA-binding domain superfamily/Winged helix DNA-binding domain"/>
    <property type="match status" value="2"/>
</dbReference>
<dbReference type="PROSITE" id="PS51726">
    <property type="entry name" value="MYST_HAT"/>
    <property type="match status" value="1"/>
</dbReference>
<dbReference type="PANTHER" id="PTHR10615">
    <property type="entry name" value="HISTONE ACETYLTRANSFERASE"/>
    <property type="match status" value="1"/>
</dbReference>
<dbReference type="GO" id="GO:0003677">
    <property type="term" value="F:DNA binding"/>
    <property type="evidence" value="ECO:0007669"/>
    <property type="project" value="InterPro"/>
</dbReference>
<keyword evidence="19" id="KW-0012">Acyltransferase</keyword>
<keyword evidence="10 22" id="KW-0863">Zinc-finger</keyword>
<dbReference type="InterPro" id="IPR001965">
    <property type="entry name" value="Znf_PHD"/>
</dbReference>
<feature type="domain" description="H15" evidence="25">
    <location>
        <begin position="111"/>
        <end position="184"/>
    </location>
</feature>
<feature type="compositionally biased region" description="Low complexity" evidence="23">
    <location>
        <begin position="1640"/>
        <end position="1655"/>
    </location>
</feature>
<keyword evidence="9" id="KW-0677">Repeat</keyword>
<dbReference type="GO" id="GO:0003712">
    <property type="term" value="F:transcription coregulator activity"/>
    <property type="evidence" value="ECO:0007669"/>
    <property type="project" value="TreeGrafter"/>
</dbReference>
<dbReference type="STRING" id="8022.A0A060VWU1"/>
<evidence type="ECO:0000259" key="24">
    <source>
        <dbReference type="PROSITE" id="PS50016"/>
    </source>
</evidence>
<keyword evidence="18" id="KW-0539">Nucleus</keyword>
<dbReference type="GO" id="GO:0003682">
    <property type="term" value="F:chromatin binding"/>
    <property type="evidence" value="ECO:0007669"/>
    <property type="project" value="TreeGrafter"/>
</dbReference>
<dbReference type="PROSITE" id="PS52014">
    <property type="entry name" value="SAMD1_WH"/>
    <property type="match status" value="1"/>
</dbReference>
<protein>
    <recommendedName>
        <fullName evidence="3">histone acetyltransferase</fullName>
        <ecNumber evidence="3">2.3.1.48</ecNumber>
    </recommendedName>
</protein>
<dbReference type="SUPFAM" id="SSF57903">
    <property type="entry name" value="FYVE/PHD zinc finger"/>
    <property type="match status" value="2"/>
</dbReference>
<feature type="compositionally biased region" description="Basic and acidic residues" evidence="23">
    <location>
        <begin position="1258"/>
        <end position="1269"/>
    </location>
</feature>
<feature type="compositionally biased region" description="Polar residues" evidence="23">
    <location>
        <begin position="1537"/>
        <end position="1555"/>
    </location>
</feature>
<feature type="region of interest" description="Disordered" evidence="23">
    <location>
        <begin position="1611"/>
        <end position="1707"/>
    </location>
</feature>
<reference evidence="28" key="1">
    <citation type="journal article" date="2014" name="Nat. Commun.">
        <title>The rainbow trout genome provides novel insights into evolution after whole-genome duplication in vertebrates.</title>
        <authorList>
            <person name="Berthelot C."/>
            <person name="Brunet F."/>
            <person name="Chalopin D."/>
            <person name="Juanchich A."/>
            <person name="Bernard M."/>
            <person name="Noel B."/>
            <person name="Bento P."/>
            <person name="Da Silva C."/>
            <person name="Labadie K."/>
            <person name="Alberti A."/>
            <person name="Aury J.M."/>
            <person name="Louis A."/>
            <person name="Dehais P."/>
            <person name="Bardou P."/>
            <person name="Montfort J."/>
            <person name="Klopp C."/>
            <person name="Cabau C."/>
            <person name="Gaspin C."/>
            <person name="Thorgaard G.H."/>
            <person name="Boussaha M."/>
            <person name="Quillet E."/>
            <person name="Guyomard R."/>
            <person name="Galiana D."/>
            <person name="Bobe J."/>
            <person name="Volff J.N."/>
            <person name="Genet C."/>
            <person name="Wincker P."/>
            <person name="Jaillon O."/>
            <person name="Roest Crollius H."/>
            <person name="Guiguen Y."/>
        </authorList>
    </citation>
    <scope>NUCLEOTIDE SEQUENCE [LARGE SCALE GENOMIC DNA]</scope>
</reference>
<feature type="compositionally biased region" description="Gly residues" evidence="23">
    <location>
        <begin position="1683"/>
        <end position="1693"/>
    </location>
</feature>
<feature type="compositionally biased region" description="Basic and acidic residues" evidence="23">
    <location>
        <begin position="1494"/>
        <end position="1508"/>
    </location>
</feature>
<feature type="compositionally biased region" description="Low complexity" evidence="23">
    <location>
        <begin position="1933"/>
        <end position="1945"/>
    </location>
</feature>
<keyword evidence="11" id="KW-0862">Zinc</keyword>
<keyword evidence="17" id="KW-0804">Transcription</keyword>
<feature type="compositionally biased region" description="Polar residues" evidence="23">
    <location>
        <begin position="1987"/>
        <end position="2018"/>
    </location>
</feature>
<evidence type="ECO:0000256" key="9">
    <source>
        <dbReference type="ARBA" id="ARBA00022737"/>
    </source>
</evidence>
<feature type="domain" description="PHD-type" evidence="24">
    <location>
        <begin position="222"/>
        <end position="281"/>
    </location>
</feature>
<dbReference type="SUPFAM" id="SSF46785">
    <property type="entry name" value="Winged helix' DNA-binding domain"/>
    <property type="match status" value="1"/>
</dbReference>
<evidence type="ECO:0000256" key="22">
    <source>
        <dbReference type="PROSITE-ProRule" id="PRU00146"/>
    </source>
</evidence>
<dbReference type="PaxDb" id="8022-A0A060VWU1"/>
<dbReference type="InterPro" id="IPR005818">
    <property type="entry name" value="Histone_H1/H5_H15"/>
</dbReference>
<dbReference type="FunFam" id="3.30.60.60:FF:000002">
    <property type="entry name" value="Histone acetyltransferase"/>
    <property type="match status" value="1"/>
</dbReference>
<dbReference type="SMART" id="SM00249">
    <property type="entry name" value="PHD"/>
    <property type="match status" value="2"/>
</dbReference>
<dbReference type="SUPFAM" id="SSF55729">
    <property type="entry name" value="Acyl-CoA N-acyltransferases (Nat)"/>
    <property type="match status" value="1"/>
</dbReference>
<keyword evidence="6" id="KW-0597">Phosphoprotein</keyword>
<feature type="region of interest" description="Disordered" evidence="23">
    <location>
        <begin position="1243"/>
        <end position="1269"/>
    </location>
</feature>
<dbReference type="InterPro" id="IPR048589">
    <property type="entry name" value="SAMD1-like_WH"/>
</dbReference>
<keyword evidence="8" id="KW-0479">Metal-binding</keyword>
<feature type="region of interest" description="Disordered" evidence="23">
    <location>
        <begin position="1757"/>
        <end position="1840"/>
    </location>
</feature>
<keyword evidence="16" id="KW-0010">Activator</keyword>
<dbReference type="GO" id="GO:0006334">
    <property type="term" value="P:nucleosome assembly"/>
    <property type="evidence" value="ECO:0007669"/>
    <property type="project" value="InterPro"/>
</dbReference>
<evidence type="ECO:0000313" key="28">
    <source>
        <dbReference type="EMBL" id="CDQ56785.1"/>
    </source>
</evidence>
<dbReference type="SMART" id="SM00526">
    <property type="entry name" value="H15"/>
    <property type="match status" value="1"/>
</dbReference>
<feature type="region of interest" description="Disordered" evidence="23">
    <location>
        <begin position="67"/>
        <end position="87"/>
    </location>
</feature>
<dbReference type="FunFam" id="3.40.630.30:FF:000001">
    <property type="entry name" value="Histone acetyltransferase"/>
    <property type="match status" value="1"/>
</dbReference>
<dbReference type="InterPro" id="IPR040706">
    <property type="entry name" value="Zf-MYST"/>
</dbReference>
<dbReference type="FunFam" id="1.10.10.10:FF:000123">
    <property type="entry name" value="Histone acetyltransferase"/>
    <property type="match status" value="1"/>
</dbReference>
<dbReference type="GO" id="GO:0005634">
    <property type="term" value="C:nucleus"/>
    <property type="evidence" value="ECO:0007669"/>
    <property type="project" value="UniProtKB-SubCell"/>
</dbReference>
<dbReference type="InterPro" id="IPR002717">
    <property type="entry name" value="HAT_MYST-type"/>
</dbReference>
<dbReference type="GO" id="GO:0070776">
    <property type="term" value="C:MOZ/MORF histone acetyltransferase complex"/>
    <property type="evidence" value="ECO:0007669"/>
    <property type="project" value="TreeGrafter"/>
</dbReference>
<feature type="region of interest" description="Disordered" evidence="23">
    <location>
        <begin position="1281"/>
        <end position="1599"/>
    </location>
</feature>
<dbReference type="InterPro" id="IPR036390">
    <property type="entry name" value="WH_DNA-bd_sf"/>
</dbReference>
<evidence type="ECO:0000256" key="16">
    <source>
        <dbReference type="ARBA" id="ARBA00023159"/>
    </source>
</evidence>
<dbReference type="PROSITE" id="PS50016">
    <property type="entry name" value="ZF_PHD_2"/>
    <property type="match status" value="2"/>
</dbReference>
<evidence type="ECO:0000313" key="29">
    <source>
        <dbReference type="Proteomes" id="UP000193380"/>
    </source>
</evidence>
<feature type="domain" description="PHD-type" evidence="24">
    <location>
        <begin position="278"/>
        <end position="329"/>
    </location>
</feature>
<dbReference type="GO" id="GO:0006357">
    <property type="term" value="P:regulation of transcription by RNA polymerase II"/>
    <property type="evidence" value="ECO:0007669"/>
    <property type="project" value="TreeGrafter"/>
</dbReference>
<evidence type="ECO:0000256" key="8">
    <source>
        <dbReference type="ARBA" id="ARBA00022723"/>
    </source>
</evidence>
<evidence type="ECO:0000256" key="4">
    <source>
        <dbReference type="ARBA" id="ARBA00022491"/>
    </source>
</evidence>
<feature type="region of interest" description="Disordered" evidence="23">
    <location>
        <begin position="437"/>
        <end position="532"/>
    </location>
</feature>
<dbReference type="FunFam" id="3.30.40.10:FF:000035">
    <property type="entry name" value="Histone acetyltransferase"/>
    <property type="match status" value="1"/>
</dbReference>
<keyword evidence="12" id="KW-0832">Ubl conjugation</keyword>
<feature type="region of interest" description="Disordered" evidence="23">
    <location>
        <begin position="553"/>
        <end position="599"/>
    </location>
</feature>
<feature type="compositionally biased region" description="Low complexity" evidence="23">
    <location>
        <begin position="498"/>
        <end position="532"/>
    </location>
</feature>
<feature type="active site" description="Proton donor/acceptor" evidence="21">
    <location>
        <position position="903"/>
    </location>
</feature>
<evidence type="ECO:0000256" key="17">
    <source>
        <dbReference type="ARBA" id="ARBA00023163"/>
    </source>
</evidence>
<dbReference type="PANTHER" id="PTHR10615:SF73">
    <property type="entry name" value="HISTONE ACETYLTRANSFERASE KAT6B"/>
    <property type="match status" value="1"/>
</dbReference>
<feature type="region of interest" description="Disordered" evidence="23">
    <location>
        <begin position="1968"/>
        <end position="2018"/>
    </location>
</feature>
<feature type="compositionally biased region" description="Low complexity" evidence="23">
    <location>
        <begin position="1765"/>
        <end position="1825"/>
    </location>
</feature>
<evidence type="ECO:0000256" key="21">
    <source>
        <dbReference type="PIRSR" id="PIRSR602717-51"/>
    </source>
</evidence>
<feature type="region of interest" description="Disordered" evidence="23">
    <location>
        <begin position="358"/>
        <end position="394"/>
    </location>
</feature>
<dbReference type="Pfam" id="PF21524">
    <property type="entry name" value="SAMD1_WH"/>
    <property type="match status" value="1"/>
</dbReference>
<evidence type="ECO:0000256" key="3">
    <source>
        <dbReference type="ARBA" id="ARBA00013184"/>
    </source>
</evidence>
<dbReference type="InterPro" id="IPR050603">
    <property type="entry name" value="MYST_HAT"/>
</dbReference>
<gene>
    <name evidence="28" type="ORF">GSONMT00065657001</name>
</gene>
<evidence type="ECO:0000256" key="1">
    <source>
        <dbReference type="ARBA" id="ARBA00004123"/>
    </source>
</evidence>
<comment type="similarity">
    <text evidence="2">Belongs to the MYST (SAS/MOZ) family.</text>
</comment>
<evidence type="ECO:0000256" key="5">
    <source>
        <dbReference type="ARBA" id="ARBA00022499"/>
    </source>
</evidence>
<feature type="compositionally biased region" description="Basic and acidic residues" evidence="23">
    <location>
        <begin position="1425"/>
        <end position="1441"/>
    </location>
</feature>
<comment type="catalytic activity">
    <reaction evidence="20">
        <text>L-lysyl-[protein] + acetyl-CoA = N(6)-acetyl-L-lysyl-[protein] + CoA + H(+)</text>
        <dbReference type="Rhea" id="RHEA:45948"/>
        <dbReference type="Rhea" id="RHEA-COMP:9752"/>
        <dbReference type="Rhea" id="RHEA-COMP:10731"/>
        <dbReference type="ChEBI" id="CHEBI:15378"/>
        <dbReference type="ChEBI" id="CHEBI:29969"/>
        <dbReference type="ChEBI" id="CHEBI:57287"/>
        <dbReference type="ChEBI" id="CHEBI:57288"/>
        <dbReference type="ChEBI" id="CHEBI:61930"/>
        <dbReference type="EC" id="2.3.1.48"/>
    </reaction>
</comment>
<feature type="region of interest" description="Disordered" evidence="23">
    <location>
        <begin position="1896"/>
        <end position="1945"/>
    </location>
</feature>
<dbReference type="Pfam" id="PF01853">
    <property type="entry name" value="MOZ_SAS"/>
    <property type="match status" value="1"/>
</dbReference>
<dbReference type="Proteomes" id="UP000193380">
    <property type="component" value="Unassembled WGS sequence"/>
</dbReference>
<dbReference type="Pfam" id="PF00628">
    <property type="entry name" value="PHD"/>
    <property type="match status" value="2"/>
</dbReference>